<accession>A0A0M2PUV0</accession>
<feature type="region of interest" description="Disordered" evidence="4">
    <location>
        <begin position="1"/>
        <end position="33"/>
    </location>
</feature>
<keyword evidence="6" id="KW-1185">Reference proteome</keyword>
<evidence type="ECO:0000313" key="6">
    <source>
        <dbReference type="Proteomes" id="UP000034681"/>
    </source>
</evidence>
<dbReference type="Proteomes" id="UP000034681">
    <property type="component" value="Unassembled WGS sequence"/>
</dbReference>
<dbReference type="SMART" id="SM00028">
    <property type="entry name" value="TPR"/>
    <property type="match status" value="6"/>
</dbReference>
<feature type="repeat" description="TPR" evidence="3">
    <location>
        <begin position="410"/>
        <end position="443"/>
    </location>
</feature>
<dbReference type="STRING" id="317619.GCA_000332315_01066"/>
<dbReference type="InterPro" id="IPR019734">
    <property type="entry name" value="TPR_rpt"/>
</dbReference>
<proteinExistence type="predicted"/>
<evidence type="ECO:0000256" key="2">
    <source>
        <dbReference type="ARBA" id="ARBA00022803"/>
    </source>
</evidence>
<dbReference type="eggNOG" id="COG0457">
    <property type="taxonomic scope" value="Bacteria"/>
</dbReference>
<keyword evidence="1" id="KW-0677">Repeat</keyword>
<evidence type="ECO:0000256" key="4">
    <source>
        <dbReference type="SAM" id="MobiDB-lite"/>
    </source>
</evidence>
<evidence type="ECO:0000256" key="3">
    <source>
        <dbReference type="PROSITE-ProRule" id="PRU00339"/>
    </source>
</evidence>
<dbReference type="InterPro" id="IPR013105">
    <property type="entry name" value="TPR_2"/>
</dbReference>
<evidence type="ECO:0000313" key="5">
    <source>
        <dbReference type="EMBL" id="KKJ00286.1"/>
    </source>
</evidence>
<protein>
    <recommendedName>
        <fullName evidence="7">MalT-like TPR region domain-containing protein</fullName>
    </recommendedName>
</protein>
<dbReference type="SUPFAM" id="SSF48452">
    <property type="entry name" value="TPR-like"/>
    <property type="match status" value="2"/>
</dbReference>
<reference evidence="5" key="1">
    <citation type="submission" date="2012-04" db="EMBL/GenBank/DDBJ databases">
        <authorList>
            <person name="Borisov I.G."/>
            <person name="Ivanikova N.V."/>
            <person name="Pinevich A.V."/>
        </authorList>
    </citation>
    <scope>NUCLEOTIDE SEQUENCE</scope>
    <source>
        <strain evidence="5">CALU 1027</strain>
    </source>
</reference>
<dbReference type="PANTHER" id="PTHR12558">
    <property type="entry name" value="CELL DIVISION CYCLE 16,23,27"/>
    <property type="match status" value="1"/>
</dbReference>
<sequence length="523" mass="58212">MTLTHNRPQGSAAQGSPQSPRVAPPADSPLESPLSLEQLHPRALRQVQMTATGSMVLGGSSAGATAPRKLGLKQKAHLKAAYYWLHRYQVPAEATPWQRLEPYVEAHDQLAQAEARSLMGQLLAQPPALPPGGDRPGALPQPWHEQLGELGLYHQQIRVYSTALDTIEGRQRWQMLQQLGTAYGLGGQLQKATDLLQEALAELPPGEDPSLELELWHSLGYVRLMAQDLATALVCCHRQLALGEQLQDALACARAWSALARAYSDEHPRQCLRCVRKAQVYGAQLPDHQVSLSLLSSLGKSLAMLGQHESALDQGQRLLALALDQGHLYYQCAAWEILGISYVGLGDADQADSALGHALALAQQERYGYQELAVLNGLGVLYSYVLHRHSEALGYFQPALALQSAFQETPVLHCHLAQCYRWLGQIDRATFHYNQALALYPQAETSFNKAMILTLFALWHWQQGQVLRCFWTLVRCFWILPPWQSVNGALTWRRAKEVVGDSLRNWLKTWWFLGDRATEQGRS</sequence>
<organism evidence="5 6">
    <name type="scientific">Prochlorothrix hollandica PCC 9006 = CALU 1027</name>
    <dbReference type="NCBI Taxonomy" id="317619"/>
    <lineage>
        <taxon>Bacteria</taxon>
        <taxon>Bacillati</taxon>
        <taxon>Cyanobacteriota</taxon>
        <taxon>Cyanophyceae</taxon>
        <taxon>Prochlorotrichales</taxon>
        <taxon>Prochlorotrichaceae</taxon>
        <taxon>Prochlorothrix</taxon>
    </lineage>
</organism>
<dbReference type="PROSITE" id="PS50005">
    <property type="entry name" value="TPR"/>
    <property type="match status" value="1"/>
</dbReference>
<name>A0A0M2PUV0_PROHO</name>
<dbReference type="OrthoDB" id="478269at2"/>
<dbReference type="Gene3D" id="1.25.40.10">
    <property type="entry name" value="Tetratricopeptide repeat domain"/>
    <property type="match status" value="1"/>
</dbReference>
<dbReference type="PANTHER" id="PTHR12558:SF13">
    <property type="entry name" value="CELL DIVISION CYCLE PROTEIN 27 HOMOLOG"/>
    <property type="match status" value="1"/>
</dbReference>
<dbReference type="Pfam" id="PF07719">
    <property type="entry name" value="TPR_2"/>
    <property type="match status" value="1"/>
</dbReference>
<keyword evidence="2 3" id="KW-0802">TPR repeat</keyword>
<dbReference type="EMBL" id="AJTX02000004">
    <property type="protein sequence ID" value="KKJ00286.1"/>
    <property type="molecule type" value="Genomic_DNA"/>
</dbReference>
<dbReference type="InterPro" id="IPR011990">
    <property type="entry name" value="TPR-like_helical_dom_sf"/>
</dbReference>
<evidence type="ECO:0000256" key="1">
    <source>
        <dbReference type="ARBA" id="ARBA00022737"/>
    </source>
</evidence>
<evidence type="ECO:0008006" key="7">
    <source>
        <dbReference type="Google" id="ProtNLM"/>
    </source>
</evidence>
<gene>
    <name evidence="5" type="ORF">PROH_11435</name>
</gene>
<dbReference type="AlphaFoldDB" id="A0A0M2PUV0"/>
<comment type="caution">
    <text evidence="5">The sequence shown here is derived from an EMBL/GenBank/DDBJ whole genome shotgun (WGS) entry which is preliminary data.</text>
</comment>
<feature type="compositionally biased region" description="Polar residues" evidence="4">
    <location>
        <begin position="1"/>
        <end position="19"/>
    </location>
</feature>
<dbReference type="RefSeq" id="WP_017711664.1">
    <property type="nucleotide sequence ID" value="NZ_KB235933.1"/>
</dbReference>